<evidence type="ECO:0000256" key="2">
    <source>
        <dbReference type="ARBA" id="ARBA00022448"/>
    </source>
</evidence>
<evidence type="ECO:0000313" key="13">
    <source>
        <dbReference type="Proteomes" id="UP000318995"/>
    </source>
</evidence>
<feature type="transmembrane region" description="Helical" evidence="11">
    <location>
        <begin position="407"/>
        <end position="427"/>
    </location>
</feature>
<feature type="transmembrane region" description="Helical" evidence="11">
    <location>
        <begin position="291"/>
        <end position="310"/>
    </location>
</feature>
<feature type="transmembrane region" description="Helical" evidence="11">
    <location>
        <begin position="47"/>
        <end position="67"/>
    </location>
</feature>
<feature type="region of interest" description="Disordered" evidence="10">
    <location>
        <begin position="1"/>
        <end position="38"/>
    </location>
</feature>
<evidence type="ECO:0000256" key="6">
    <source>
        <dbReference type="ARBA" id="ARBA00022989"/>
    </source>
</evidence>
<protein>
    <recommendedName>
        <fullName evidence="9">Multidrug-efflux transporter</fullName>
    </recommendedName>
</protein>
<evidence type="ECO:0000256" key="1">
    <source>
        <dbReference type="ARBA" id="ARBA00004651"/>
    </source>
</evidence>
<feature type="transmembrane region" description="Helical" evidence="11">
    <location>
        <begin position="439"/>
        <end position="459"/>
    </location>
</feature>
<dbReference type="AlphaFoldDB" id="A0A5C5W9S3"/>
<dbReference type="Proteomes" id="UP000318995">
    <property type="component" value="Unassembled WGS sequence"/>
</dbReference>
<dbReference type="OrthoDB" id="9805232at2"/>
<evidence type="ECO:0000256" key="3">
    <source>
        <dbReference type="ARBA" id="ARBA00022449"/>
    </source>
</evidence>
<feature type="transmembrane region" description="Helical" evidence="11">
    <location>
        <begin position="465"/>
        <end position="489"/>
    </location>
</feature>
<keyword evidence="8 11" id="KW-0472">Membrane</keyword>
<evidence type="ECO:0000256" key="7">
    <source>
        <dbReference type="ARBA" id="ARBA00023065"/>
    </source>
</evidence>
<dbReference type="InterPro" id="IPR050222">
    <property type="entry name" value="MATE_MdtK"/>
</dbReference>
<dbReference type="EMBL" id="SJPH01000002">
    <property type="protein sequence ID" value="TWT47247.1"/>
    <property type="molecule type" value="Genomic_DNA"/>
</dbReference>
<dbReference type="PANTHER" id="PTHR43298">
    <property type="entry name" value="MULTIDRUG RESISTANCE PROTEIN NORM-RELATED"/>
    <property type="match status" value="1"/>
</dbReference>
<dbReference type="PANTHER" id="PTHR43298:SF2">
    <property type="entry name" value="FMN_FAD EXPORTER YEEO-RELATED"/>
    <property type="match status" value="1"/>
</dbReference>
<name>A0A5C5W9S3_9BACT</name>
<keyword evidence="6 11" id="KW-1133">Transmembrane helix</keyword>
<dbReference type="CDD" id="cd13133">
    <property type="entry name" value="MATE_like_7"/>
    <property type="match status" value="1"/>
</dbReference>
<comment type="caution">
    <text evidence="12">The sequence shown here is derived from an EMBL/GenBank/DDBJ whole genome shotgun (WGS) entry which is preliminary data.</text>
</comment>
<proteinExistence type="predicted"/>
<accession>A0A5C5W9S3</accession>
<dbReference type="GO" id="GO:0015297">
    <property type="term" value="F:antiporter activity"/>
    <property type="evidence" value="ECO:0007669"/>
    <property type="project" value="UniProtKB-KW"/>
</dbReference>
<evidence type="ECO:0000256" key="8">
    <source>
        <dbReference type="ARBA" id="ARBA00023136"/>
    </source>
</evidence>
<reference evidence="12 13" key="1">
    <citation type="submission" date="2019-02" db="EMBL/GenBank/DDBJ databases">
        <title>Deep-cultivation of Planctomycetes and their phenomic and genomic characterization uncovers novel biology.</title>
        <authorList>
            <person name="Wiegand S."/>
            <person name="Jogler M."/>
            <person name="Boedeker C."/>
            <person name="Pinto D."/>
            <person name="Vollmers J."/>
            <person name="Rivas-Marin E."/>
            <person name="Kohn T."/>
            <person name="Peeters S.H."/>
            <person name="Heuer A."/>
            <person name="Rast P."/>
            <person name="Oberbeckmann S."/>
            <person name="Bunk B."/>
            <person name="Jeske O."/>
            <person name="Meyerdierks A."/>
            <person name="Storesund J.E."/>
            <person name="Kallscheuer N."/>
            <person name="Luecker S."/>
            <person name="Lage O.M."/>
            <person name="Pohl T."/>
            <person name="Merkel B.J."/>
            <person name="Hornburger P."/>
            <person name="Mueller R.-W."/>
            <person name="Bruemmer F."/>
            <person name="Labrenz M."/>
            <person name="Spormann A.M."/>
            <person name="Op Den Camp H."/>
            <person name="Overmann J."/>
            <person name="Amann R."/>
            <person name="Jetten M.S.M."/>
            <person name="Mascher T."/>
            <person name="Medema M.H."/>
            <person name="Devos D.P."/>
            <person name="Kaster A.-K."/>
            <person name="Ovreas L."/>
            <person name="Rohde M."/>
            <person name="Galperin M.Y."/>
            <person name="Jogler C."/>
        </authorList>
    </citation>
    <scope>NUCLEOTIDE SEQUENCE [LARGE SCALE GENOMIC DNA]</scope>
    <source>
        <strain evidence="12 13">Pla111</strain>
    </source>
</reference>
<evidence type="ECO:0000256" key="11">
    <source>
        <dbReference type="SAM" id="Phobius"/>
    </source>
</evidence>
<keyword evidence="13" id="KW-1185">Reference proteome</keyword>
<gene>
    <name evidence="12" type="primary">norM</name>
    <name evidence="12" type="ORF">Pla111_08590</name>
</gene>
<dbReference type="Pfam" id="PF01554">
    <property type="entry name" value="MatE"/>
    <property type="match status" value="2"/>
</dbReference>
<keyword evidence="2" id="KW-0813">Transport</keyword>
<dbReference type="InterPro" id="IPR002528">
    <property type="entry name" value="MATE_fam"/>
</dbReference>
<dbReference type="GO" id="GO:0006811">
    <property type="term" value="P:monoatomic ion transport"/>
    <property type="evidence" value="ECO:0007669"/>
    <property type="project" value="UniProtKB-KW"/>
</dbReference>
<dbReference type="GO" id="GO:0042910">
    <property type="term" value="F:xenobiotic transmembrane transporter activity"/>
    <property type="evidence" value="ECO:0007669"/>
    <property type="project" value="InterPro"/>
</dbReference>
<feature type="transmembrane region" description="Helical" evidence="11">
    <location>
        <begin position="193"/>
        <end position="216"/>
    </location>
</feature>
<sequence length="511" mass="54904" precursor="true">MEGVLIPATDPSGSNLPEIGDNLAPDPSGSPGERPSWWRGPGGGAEVLAVAAPLVVSSLSWTVMTFVDRMMLSNWSGAAMSAAFVATVAWWAVVCLPVGLCSYTGTFVAQYHGSNQPQRIGPAVWQGVWVALAVSPLVLALVPLAGPLFALAGHTGEAAALEARYFQLMCYGAPAMLLAQSLSSFYSGRSKTVLVMLVDTTYALVNLVLDYWWIFGLSISWQGEAVRIFPAMGIDGAGWATVLSLWLKAATYLVLMLRADNRLRFRADDWRIDWALAGRLFRFGAPSGVQMLLDVLGFTVFIVLVGRLGAVESEATSMTFSIGSLAFMPICGLGLAASILVGQHLGENRDVAAARATWTTLHVAWAYMAVVSLLLLGVPQIFLWGFFASPTPVAGETAPREAVAATALVLMRFVACYNFMDAMLIVFVSALKGAGDTRFVLLVSLVMGFLLATLSLLAVEVFQAGIYGCWALVSCWIATLGILFFLRFLQGKWRSMRVIEMDQGHPDALSH</sequence>
<organism evidence="12 13">
    <name type="scientific">Botrimarina hoheduenensis</name>
    <dbReference type="NCBI Taxonomy" id="2528000"/>
    <lineage>
        <taxon>Bacteria</taxon>
        <taxon>Pseudomonadati</taxon>
        <taxon>Planctomycetota</taxon>
        <taxon>Planctomycetia</taxon>
        <taxon>Pirellulales</taxon>
        <taxon>Lacipirellulaceae</taxon>
        <taxon>Botrimarina</taxon>
    </lineage>
</organism>
<keyword evidence="5 11" id="KW-0812">Transmembrane</keyword>
<evidence type="ECO:0000313" key="12">
    <source>
        <dbReference type="EMBL" id="TWT47247.1"/>
    </source>
</evidence>
<keyword evidence="7" id="KW-0406">Ion transport</keyword>
<feature type="transmembrane region" description="Helical" evidence="11">
    <location>
        <begin position="79"/>
        <end position="103"/>
    </location>
</feature>
<dbReference type="RefSeq" id="WP_146571724.1">
    <property type="nucleotide sequence ID" value="NZ_SJPH01000002.1"/>
</dbReference>
<keyword evidence="4" id="KW-1003">Cell membrane</keyword>
<dbReference type="GO" id="GO:0005886">
    <property type="term" value="C:plasma membrane"/>
    <property type="evidence" value="ECO:0007669"/>
    <property type="project" value="UniProtKB-SubCell"/>
</dbReference>
<feature type="transmembrane region" description="Helical" evidence="11">
    <location>
        <begin position="236"/>
        <end position="257"/>
    </location>
</feature>
<comment type="subcellular location">
    <subcellularLocation>
        <location evidence="1">Cell membrane</location>
        <topology evidence="1">Multi-pass membrane protein</topology>
    </subcellularLocation>
</comment>
<dbReference type="PIRSF" id="PIRSF006603">
    <property type="entry name" value="DinF"/>
    <property type="match status" value="1"/>
</dbReference>
<feature type="transmembrane region" description="Helical" evidence="11">
    <location>
        <begin position="363"/>
        <end position="387"/>
    </location>
</feature>
<feature type="transmembrane region" description="Helical" evidence="11">
    <location>
        <begin position="322"/>
        <end position="342"/>
    </location>
</feature>
<feature type="transmembrane region" description="Helical" evidence="11">
    <location>
        <begin position="123"/>
        <end position="145"/>
    </location>
</feature>
<feature type="transmembrane region" description="Helical" evidence="11">
    <location>
        <begin position="165"/>
        <end position="186"/>
    </location>
</feature>
<dbReference type="NCBIfam" id="TIGR00797">
    <property type="entry name" value="matE"/>
    <property type="match status" value="1"/>
</dbReference>
<evidence type="ECO:0000256" key="9">
    <source>
        <dbReference type="ARBA" id="ARBA00031636"/>
    </source>
</evidence>
<evidence type="ECO:0000256" key="4">
    <source>
        <dbReference type="ARBA" id="ARBA00022475"/>
    </source>
</evidence>
<dbReference type="InterPro" id="IPR048279">
    <property type="entry name" value="MdtK-like"/>
</dbReference>
<keyword evidence="3" id="KW-0050">Antiport</keyword>
<evidence type="ECO:0000256" key="5">
    <source>
        <dbReference type="ARBA" id="ARBA00022692"/>
    </source>
</evidence>
<evidence type="ECO:0000256" key="10">
    <source>
        <dbReference type="SAM" id="MobiDB-lite"/>
    </source>
</evidence>